<sequence>MASPGVRQSPPASSRASSVAGVIRQAPAPVDSPLPRWQRVHARALATGAAPAAAGQAGAALRGLGGVVAAALPRVPVRPAQLRAQVQPRRLQRRRLRRRAGLLRLLLLVPLRARPRRVAIRRRRLCRRCSSSGHDC</sequence>
<accession>A0A4U6VMM1</accession>
<dbReference type="EMBL" id="CM016553">
    <property type="protein sequence ID" value="TKW30095.1"/>
    <property type="molecule type" value="Genomic_DNA"/>
</dbReference>
<feature type="compositionally biased region" description="Low complexity" evidence="1">
    <location>
        <begin position="1"/>
        <end position="19"/>
    </location>
</feature>
<gene>
    <name evidence="2" type="ORF">SEVIR_2G011850v2</name>
</gene>
<organism evidence="2 3">
    <name type="scientific">Setaria viridis</name>
    <name type="common">Green bristlegrass</name>
    <name type="synonym">Setaria italica subsp. viridis</name>
    <dbReference type="NCBI Taxonomy" id="4556"/>
    <lineage>
        <taxon>Eukaryota</taxon>
        <taxon>Viridiplantae</taxon>
        <taxon>Streptophyta</taxon>
        <taxon>Embryophyta</taxon>
        <taxon>Tracheophyta</taxon>
        <taxon>Spermatophyta</taxon>
        <taxon>Magnoliopsida</taxon>
        <taxon>Liliopsida</taxon>
        <taxon>Poales</taxon>
        <taxon>Poaceae</taxon>
        <taxon>PACMAD clade</taxon>
        <taxon>Panicoideae</taxon>
        <taxon>Panicodae</taxon>
        <taxon>Paniceae</taxon>
        <taxon>Cenchrinae</taxon>
        <taxon>Setaria</taxon>
    </lineage>
</organism>
<protein>
    <submittedName>
        <fullName evidence="2">Uncharacterized protein</fullName>
    </submittedName>
</protein>
<name>A0A4U6VMM1_SETVI</name>
<feature type="region of interest" description="Disordered" evidence="1">
    <location>
        <begin position="1"/>
        <end position="21"/>
    </location>
</feature>
<proteinExistence type="predicted"/>
<evidence type="ECO:0000313" key="2">
    <source>
        <dbReference type="EMBL" id="TKW30095.1"/>
    </source>
</evidence>
<evidence type="ECO:0000313" key="3">
    <source>
        <dbReference type="Proteomes" id="UP000298652"/>
    </source>
</evidence>
<keyword evidence="3" id="KW-1185">Reference proteome</keyword>
<evidence type="ECO:0000256" key="1">
    <source>
        <dbReference type="SAM" id="MobiDB-lite"/>
    </source>
</evidence>
<dbReference type="AlphaFoldDB" id="A0A4U6VMM1"/>
<reference evidence="2" key="1">
    <citation type="submission" date="2019-03" db="EMBL/GenBank/DDBJ databases">
        <title>WGS assembly of Setaria viridis.</title>
        <authorList>
            <person name="Huang P."/>
            <person name="Jenkins J."/>
            <person name="Grimwood J."/>
            <person name="Barry K."/>
            <person name="Healey A."/>
            <person name="Mamidi S."/>
            <person name="Sreedasyam A."/>
            <person name="Shu S."/>
            <person name="Feldman M."/>
            <person name="Wu J."/>
            <person name="Yu Y."/>
            <person name="Chen C."/>
            <person name="Johnson J."/>
            <person name="Rokhsar D."/>
            <person name="Baxter I."/>
            <person name="Schmutz J."/>
            <person name="Brutnell T."/>
            <person name="Kellogg E."/>
        </authorList>
    </citation>
    <scope>NUCLEOTIDE SEQUENCE [LARGE SCALE GENOMIC DNA]</scope>
</reference>
<dbReference type="Proteomes" id="UP000298652">
    <property type="component" value="Chromosome 2"/>
</dbReference>
<dbReference type="Gramene" id="TKW30095">
    <property type="protein sequence ID" value="TKW30095"/>
    <property type="gene ID" value="SEVIR_2G011850v2"/>
</dbReference>